<proteinExistence type="predicted"/>
<dbReference type="Proteomes" id="UP001159428">
    <property type="component" value="Unassembled WGS sequence"/>
</dbReference>
<dbReference type="PANTHER" id="PTHR34305:SF1">
    <property type="entry name" value="SWIM-TYPE DOMAIN-CONTAINING PROTEIN"/>
    <property type="match status" value="1"/>
</dbReference>
<organism evidence="1 2">
    <name type="scientific">Pocillopora meandrina</name>
    <dbReference type="NCBI Taxonomy" id="46732"/>
    <lineage>
        <taxon>Eukaryota</taxon>
        <taxon>Metazoa</taxon>
        <taxon>Cnidaria</taxon>
        <taxon>Anthozoa</taxon>
        <taxon>Hexacorallia</taxon>
        <taxon>Scleractinia</taxon>
        <taxon>Astrocoeniina</taxon>
        <taxon>Pocilloporidae</taxon>
        <taxon>Pocillopora</taxon>
    </lineage>
</organism>
<reference evidence="1 2" key="1">
    <citation type="submission" date="2022-05" db="EMBL/GenBank/DDBJ databases">
        <authorList>
            <consortium name="Genoscope - CEA"/>
            <person name="William W."/>
        </authorList>
    </citation>
    <scope>NUCLEOTIDE SEQUENCE [LARGE SCALE GENOMIC DNA]</scope>
</reference>
<accession>A0AAU9XL22</accession>
<comment type="caution">
    <text evidence="1">The sequence shown here is derived from an EMBL/GenBank/DDBJ whole genome shotgun (WGS) entry which is preliminary data.</text>
</comment>
<protein>
    <recommendedName>
        <fullName evidence="3">HMG domain-containing protein</fullName>
    </recommendedName>
</protein>
<dbReference type="PANTHER" id="PTHR34305">
    <property type="entry name" value="EXPRESSED PROTEIN"/>
    <property type="match status" value="1"/>
</dbReference>
<name>A0AAU9XL22_9CNID</name>
<evidence type="ECO:0000313" key="2">
    <source>
        <dbReference type="Proteomes" id="UP001159428"/>
    </source>
</evidence>
<evidence type="ECO:0000313" key="1">
    <source>
        <dbReference type="EMBL" id="CAH3150751.1"/>
    </source>
</evidence>
<evidence type="ECO:0008006" key="3">
    <source>
        <dbReference type="Google" id="ProtNLM"/>
    </source>
</evidence>
<keyword evidence="2" id="KW-1185">Reference proteome</keyword>
<dbReference type="EMBL" id="CALNXJ010000048">
    <property type="protein sequence ID" value="CAH3150751.1"/>
    <property type="molecule type" value="Genomic_DNA"/>
</dbReference>
<gene>
    <name evidence="1" type="ORF">PMEA_00024902</name>
</gene>
<dbReference type="AlphaFoldDB" id="A0AAU9XL22"/>
<sequence length="467" mass="52901">MISVCFISVLYYTCVEEICDGKVEFDGSELTLLNMGSYIVSYEVLRDFMFHFLKRRCILFTYYSVWQEIMADADVLDFKRLLPYHQWHFAWYSFLDLLDINYEEGFCCAICGKDNSLDTVICDTTALSFRQEPSTSLKFVLTFHGQATDKLPTGYRHVTNSRPTVGPLSADCRSTVSRLSVHCRPTGSLYFGQNLSAVCRPTNGRQSADLMTSLHLELQCCAPVSGSFFSWCISFYGCDVSFPTPIAGFFNAQGKASLVCALLPQLDSLEAFYHRLIGNEPVKQCPEHMLLLQQTFPLLFDIVSIVEGDQLPETLTALIIDLLEKVKSLFGRNGSISDAVQLDVHRINDIEYYPCLPVVRSHGDYCLDDTTPNICTKGSTRHPSLLPGVFLVHCKHGVTHRFPAMLCNKSPNIPFTVFQMRFSQGPCLIVYDDACNLHLYCLNWDPVFFKNSPFLVDRLHWQDHTGT</sequence>